<dbReference type="Pfam" id="PF04408">
    <property type="entry name" value="WHD_HA2"/>
    <property type="match status" value="1"/>
</dbReference>
<keyword evidence="2" id="KW-0378">Hydrolase</keyword>
<dbReference type="PIRSF" id="PIRSF005496">
    <property type="entry name" value="ATP_hel_hrpB"/>
    <property type="match status" value="1"/>
</dbReference>
<evidence type="ECO:0000256" key="1">
    <source>
        <dbReference type="ARBA" id="ARBA00022741"/>
    </source>
</evidence>
<accession>A0A432W4F6</accession>
<sequence length="821" mass="92602">MKEPQQLPVLALLPDLVKQLETQAVVLQAPPGAGKSTALPLYLLQKMATQGRIILVQPRRLAAVSIANFLAQQLNQEVGQQIGYQVRQQRRAGPDTRLLVVTEGILTRMLQSDPELSGTDLVIFDEFHERNLHSDLGLALFLESRQLRPELGLLVMSATLPAQALASWLQQQNISCHVLQSEGRQFPVEISYQPPTAQQPWLQKAVQVTQQAIASDYQGILVFLPGQAEIRRLQQQLQGSADLQVFALHGGLSLQQQNQVITPLPEGQRKLVLSTNIAETSLTLPGIGLVIDCGRERQAQYIPKYRLTRLITRRIAQAAATQRAGRAGRTGPGACIRVWSEDDWHSMAEYRPADIEQQDLTELLLEVAVWGSRVEDMAWFTAPNSGHLQSAKDTLQQIDALDDQGQATALGKQLSELGSDLRGALTLLKCEQQQRHLLPLAALLVASIEEQEQRDFHDVHSALQAVAATPQRWPRTQRRWLYWCARLKIKAHIGKWQARDLAWLLLQMFPDRVAAKRASGKDYQLATGAGLIWERDSMTSADWLIVVQVTFNERRSDGIIRQFLPLHEDWAAALLGDLTSVHTLARWRSDKGGLEKVEQLRLGALVVSERALPGEISAEQRVQALLNETQTRGLQIFNWDEASAQLLRRLRIWADQQSELDVSDDWLLQNLDSWAAPFWLALRTRSELSQWRPHNALRQLLSYAEQQRLDRELPTHWHAPSGRQHKIIYQQDGAAVVALKLQEVFGTPQTPLLAQGQLALTFDLLSPAGRLLQRTRDLAAFWQNAYLEVKKEMRGRYPKHPWPEDPEQAQASHLTTRALKR</sequence>
<evidence type="ECO:0000256" key="3">
    <source>
        <dbReference type="ARBA" id="ARBA00022806"/>
    </source>
</evidence>
<dbReference type="InterPro" id="IPR014001">
    <property type="entry name" value="Helicase_ATP-bd"/>
</dbReference>
<dbReference type="PROSITE" id="PS51192">
    <property type="entry name" value="HELICASE_ATP_BIND_1"/>
    <property type="match status" value="1"/>
</dbReference>
<dbReference type="InterPro" id="IPR049614">
    <property type="entry name" value="HrpB_DEXH"/>
</dbReference>
<dbReference type="NCBIfam" id="TIGR01970">
    <property type="entry name" value="DEAH_box_HrpB"/>
    <property type="match status" value="1"/>
</dbReference>
<evidence type="ECO:0000259" key="7">
    <source>
        <dbReference type="PROSITE" id="PS51194"/>
    </source>
</evidence>
<dbReference type="InterPro" id="IPR048333">
    <property type="entry name" value="HA2_WH"/>
</dbReference>
<dbReference type="SUPFAM" id="SSF52540">
    <property type="entry name" value="P-loop containing nucleoside triphosphate hydrolases"/>
    <property type="match status" value="1"/>
</dbReference>
<dbReference type="GO" id="GO:0005524">
    <property type="term" value="F:ATP binding"/>
    <property type="evidence" value="ECO:0007669"/>
    <property type="project" value="UniProtKB-KW"/>
</dbReference>
<dbReference type="OrthoDB" id="9805617at2"/>
<dbReference type="Proteomes" id="UP000288293">
    <property type="component" value="Unassembled WGS sequence"/>
</dbReference>
<dbReference type="Pfam" id="PF00270">
    <property type="entry name" value="DEAD"/>
    <property type="match status" value="1"/>
</dbReference>
<evidence type="ECO:0000256" key="2">
    <source>
        <dbReference type="ARBA" id="ARBA00022801"/>
    </source>
</evidence>
<keyword evidence="4" id="KW-0067">ATP-binding</keyword>
<comment type="caution">
    <text evidence="8">The sequence shown here is derived from an EMBL/GenBank/DDBJ whole genome shotgun (WGS) entry which is preliminary data.</text>
</comment>
<protein>
    <submittedName>
        <fullName evidence="8">ATP-dependent helicase HrpB</fullName>
    </submittedName>
</protein>
<evidence type="ECO:0000259" key="6">
    <source>
        <dbReference type="PROSITE" id="PS51192"/>
    </source>
</evidence>
<dbReference type="AlphaFoldDB" id="A0A432W4F6"/>
<evidence type="ECO:0000256" key="4">
    <source>
        <dbReference type="ARBA" id="ARBA00022840"/>
    </source>
</evidence>
<dbReference type="GO" id="GO:0016787">
    <property type="term" value="F:hydrolase activity"/>
    <property type="evidence" value="ECO:0007669"/>
    <property type="project" value="UniProtKB-KW"/>
</dbReference>
<evidence type="ECO:0000256" key="5">
    <source>
        <dbReference type="SAM" id="MobiDB-lite"/>
    </source>
</evidence>
<dbReference type="InterPro" id="IPR027417">
    <property type="entry name" value="P-loop_NTPase"/>
</dbReference>
<dbReference type="SMART" id="SM00490">
    <property type="entry name" value="HELICc"/>
    <property type="match status" value="1"/>
</dbReference>
<name>A0A432W4F6_9GAMM</name>
<dbReference type="CDD" id="cd18791">
    <property type="entry name" value="SF2_C_RHA"/>
    <property type="match status" value="1"/>
</dbReference>
<proteinExistence type="predicted"/>
<dbReference type="GO" id="GO:0003676">
    <property type="term" value="F:nucleic acid binding"/>
    <property type="evidence" value="ECO:0007669"/>
    <property type="project" value="InterPro"/>
</dbReference>
<dbReference type="EMBL" id="PIPL01000002">
    <property type="protein sequence ID" value="RUO24287.1"/>
    <property type="molecule type" value="Genomic_DNA"/>
</dbReference>
<feature type="domain" description="Helicase C-terminal" evidence="7">
    <location>
        <begin position="207"/>
        <end position="371"/>
    </location>
</feature>
<dbReference type="PANTHER" id="PTHR43519:SF1">
    <property type="entry name" value="ATP-DEPENDENT RNA HELICASE HRPB"/>
    <property type="match status" value="1"/>
</dbReference>
<dbReference type="InterPro" id="IPR010225">
    <property type="entry name" value="HrpB"/>
</dbReference>
<dbReference type="PANTHER" id="PTHR43519">
    <property type="entry name" value="ATP-DEPENDENT RNA HELICASE HRPB"/>
    <property type="match status" value="1"/>
</dbReference>
<dbReference type="Gene3D" id="3.40.50.300">
    <property type="entry name" value="P-loop containing nucleotide triphosphate hydrolases"/>
    <property type="match status" value="2"/>
</dbReference>
<feature type="domain" description="Helicase ATP-binding" evidence="6">
    <location>
        <begin position="16"/>
        <end position="178"/>
    </location>
</feature>
<reference evidence="8 9" key="1">
    <citation type="journal article" date="2011" name="Front. Microbiol.">
        <title>Genomic signatures of strain selection and enhancement in Bacillus atrophaeus var. globigii, a historical biowarfare simulant.</title>
        <authorList>
            <person name="Gibbons H.S."/>
            <person name="Broomall S.M."/>
            <person name="McNew L.A."/>
            <person name="Daligault H."/>
            <person name="Chapman C."/>
            <person name="Bruce D."/>
            <person name="Karavis M."/>
            <person name="Krepps M."/>
            <person name="McGregor P.A."/>
            <person name="Hong C."/>
            <person name="Park K.H."/>
            <person name="Akmal A."/>
            <person name="Feldman A."/>
            <person name="Lin J.S."/>
            <person name="Chang W.E."/>
            <person name="Higgs B.W."/>
            <person name="Demirev P."/>
            <person name="Lindquist J."/>
            <person name="Liem A."/>
            <person name="Fochler E."/>
            <person name="Read T.D."/>
            <person name="Tapia R."/>
            <person name="Johnson S."/>
            <person name="Bishop-Lilly K.A."/>
            <person name="Detter C."/>
            <person name="Han C."/>
            <person name="Sozhamannan S."/>
            <person name="Rosenzweig C.N."/>
            <person name="Skowronski E.W."/>
        </authorList>
    </citation>
    <scope>NUCLEOTIDE SEQUENCE [LARGE SCALE GENOMIC DNA]</scope>
    <source>
        <strain evidence="8 9">MLST1</strain>
    </source>
</reference>
<feature type="region of interest" description="Disordered" evidence="5">
    <location>
        <begin position="797"/>
        <end position="821"/>
    </location>
</feature>
<keyword evidence="1" id="KW-0547">Nucleotide-binding</keyword>
<dbReference type="RefSeq" id="WP_126803988.1">
    <property type="nucleotide sequence ID" value="NZ_PIPL01000002.1"/>
</dbReference>
<dbReference type="GO" id="GO:0004386">
    <property type="term" value="F:helicase activity"/>
    <property type="evidence" value="ECO:0007669"/>
    <property type="project" value="UniProtKB-KW"/>
</dbReference>
<dbReference type="Pfam" id="PF00271">
    <property type="entry name" value="Helicase_C"/>
    <property type="match status" value="1"/>
</dbReference>
<keyword evidence="9" id="KW-1185">Reference proteome</keyword>
<dbReference type="FunFam" id="3.40.50.300:FF:002125">
    <property type="entry name" value="ATP-dependent helicase HrpB"/>
    <property type="match status" value="1"/>
</dbReference>
<dbReference type="InterPro" id="IPR011545">
    <property type="entry name" value="DEAD/DEAH_box_helicase_dom"/>
</dbReference>
<dbReference type="InterPro" id="IPR001650">
    <property type="entry name" value="Helicase_C-like"/>
</dbReference>
<gene>
    <name evidence="8" type="primary">hrpB</name>
    <name evidence="8" type="ORF">CWE09_10435</name>
</gene>
<organism evidence="8 9">
    <name type="scientific">Aliidiomarina minuta</name>
    <dbReference type="NCBI Taxonomy" id="880057"/>
    <lineage>
        <taxon>Bacteria</taxon>
        <taxon>Pseudomonadati</taxon>
        <taxon>Pseudomonadota</taxon>
        <taxon>Gammaproteobacteria</taxon>
        <taxon>Alteromonadales</taxon>
        <taxon>Idiomarinaceae</taxon>
        <taxon>Aliidiomarina</taxon>
    </lineage>
</organism>
<keyword evidence="3 8" id="KW-0347">Helicase</keyword>
<dbReference type="PROSITE" id="PS51194">
    <property type="entry name" value="HELICASE_CTER"/>
    <property type="match status" value="1"/>
</dbReference>
<dbReference type="CDD" id="cd17990">
    <property type="entry name" value="DEXHc_HrpB"/>
    <property type="match status" value="1"/>
</dbReference>
<dbReference type="InterPro" id="IPR013689">
    <property type="entry name" value="RNA_helicase_ATP-dep_HrpB_C"/>
</dbReference>
<dbReference type="SMART" id="SM00487">
    <property type="entry name" value="DEXDc"/>
    <property type="match status" value="1"/>
</dbReference>
<evidence type="ECO:0000313" key="9">
    <source>
        <dbReference type="Proteomes" id="UP000288293"/>
    </source>
</evidence>
<evidence type="ECO:0000313" key="8">
    <source>
        <dbReference type="EMBL" id="RUO24287.1"/>
    </source>
</evidence>
<dbReference type="Gene3D" id="1.20.120.1080">
    <property type="match status" value="1"/>
</dbReference>
<dbReference type="Pfam" id="PF08482">
    <property type="entry name" value="HrpB_C"/>
    <property type="match status" value="1"/>
</dbReference>